<reference evidence="4 5" key="1">
    <citation type="journal article" date="2016" name="Mol. Biol. Evol.">
        <title>Comparative Genomics of Early-Diverging Mushroom-Forming Fungi Provides Insights into the Origins of Lignocellulose Decay Capabilities.</title>
        <authorList>
            <person name="Nagy L.G."/>
            <person name="Riley R."/>
            <person name="Tritt A."/>
            <person name="Adam C."/>
            <person name="Daum C."/>
            <person name="Floudas D."/>
            <person name="Sun H."/>
            <person name="Yadav J.S."/>
            <person name="Pangilinan J."/>
            <person name="Larsson K.H."/>
            <person name="Matsuura K."/>
            <person name="Barry K."/>
            <person name="Labutti K."/>
            <person name="Kuo R."/>
            <person name="Ohm R.A."/>
            <person name="Bhattacharya S.S."/>
            <person name="Shirouzu T."/>
            <person name="Yoshinaga Y."/>
            <person name="Martin F.M."/>
            <person name="Grigoriev I.V."/>
            <person name="Hibbett D.S."/>
        </authorList>
    </citation>
    <scope>NUCLEOTIDE SEQUENCE [LARGE SCALE GENOMIC DNA]</scope>
    <source>
        <strain evidence="4 5">L-15889</strain>
    </source>
</reference>
<dbReference type="PANTHER" id="PTHR10963">
    <property type="entry name" value="GLYCOSYL HYDROLASE-RELATED"/>
    <property type="match status" value="1"/>
</dbReference>
<dbReference type="SUPFAM" id="SSF49899">
    <property type="entry name" value="Concanavalin A-like lectins/glucanases"/>
    <property type="match status" value="1"/>
</dbReference>
<evidence type="ECO:0000256" key="1">
    <source>
        <dbReference type="SAM" id="MobiDB-lite"/>
    </source>
</evidence>
<dbReference type="InterPro" id="IPR013320">
    <property type="entry name" value="ConA-like_dom_sf"/>
</dbReference>
<dbReference type="Gene3D" id="2.60.120.200">
    <property type="match status" value="1"/>
</dbReference>
<keyword evidence="4" id="KW-0378">Hydrolase</keyword>
<evidence type="ECO:0000256" key="2">
    <source>
        <dbReference type="SAM" id="SignalP"/>
    </source>
</evidence>
<dbReference type="STRING" id="1314783.A0A165Q1Q0"/>
<evidence type="ECO:0000313" key="5">
    <source>
        <dbReference type="Proteomes" id="UP000076727"/>
    </source>
</evidence>
<dbReference type="Proteomes" id="UP000076727">
    <property type="component" value="Unassembled WGS sequence"/>
</dbReference>
<dbReference type="OrthoDB" id="192832at2759"/>
<dbReference type="Pfam" id="PF26113">
    <property type="entry name" value="GH16_XgeA"/>
    <property type="match status" value="1"/>
</dbReference>
<dbReference type="InterPro" id="IPR000757">
    <property type="entry name" value="Beta-glucanase-like"/>
</dbReference>
<dbReference type="InterPro" id="IPR050546">
    <property type="entry name" value="Glycosyl_Hydrlase_16"/>
</dbReference>
<organism evidence="4 5">
    <name type="scientific">Daedalea quercina L-15889</name>
    <dbReference type="NCBI Taxonomy" id="1314783"/>
    <lineage>
        <taxon>Eukaryota</taxon>
        <taxon>Fungi</taxon>
        <taxon>Dikarya</taxon>
        <taxon>Basidiomycota</taxon>
        <taxon>Agaricomycotina</taxon>
        <taxon>Agaricomycetes</taxon>
        <taxon>Polyporales</taxon>
        <taxon>Fomitopsis</taxon>
    </lineage>
</organism>
<dbReference type="AlphaFoldDB" id="A0A165Q1Q0"/>
<dbReference type="GO" id="GO:0009251">
    <property type="term" value="P:glucan catabolic process"/>
    <property type="evidence" value="ECO:0007669"/>
    <property type="project" value="TreeGrafter"/>
</dbReference>
<feature type="region of interest" description="Disordered" evidence="1">
    <location>
        <begin position="335"/>
        <end position="354"/>
    </location>
</feature>
<name>A0A165Q1Q0_9APHY</name>
<dbReference type="PROSITE" id="PS51762">
    <property type="entry name" value="GH16_2"/>
    <property type="match status" value="1"/>
</dbReference>
<evidence type="ECO:0000313" key="4">
    <source>
        <dbReference type="EMBL" id="KZT68901.1"/>
    </source>
</evidence>
<protein>
    <submittedName>
        <fullName evidence="4">Glycoside hydrolase family 16 protein</fullName>
    </submittedName>
</protein>
<dbReference type="GO" id="GO:0004553">
    <property type="term" value="F:hydrolase activity, hydrolyzing O-glycosyl compounds"/>
    <property type="evidence" value="ECO:0007669"/>
    <property type="project" value="InterPro"/>
</dbReference>
<evidence type="ECO:0000259" key="3">
    <source>
        <dbReference type="PROSITE" id="PS51762"/>
    </source>
</evidence>
<dbReference type="PANTHER" id="PTHR10963:SF24">
    <property type="entry name" value="GLYCOSIDASE C21B10.07-RELATED"/>
    <property type="match status" value="1"/>
</dbReference>
<keyword evidence="5" id="KW-1185">Reference proteome</keyword>
<sequence length="385" mass="41294">MYPPALFVTLISLAGAALGFELIHDYSGDHFFQGWDYYGKWDNLTLGNVTYLTQEAAVEQKLTYINTAGNAIIKVDNFTTVANGERRNSIRLTSQEFYDFGTVWVVDATHLPYGCSVWPAFWSTAPNWPDGGEIDIIEGINNQASNQWAIHTTQGCYHTQAPADQAGFNIDTDCSTASGCTVGTDAPNTYMSGFAAAGGGVYATQFDTTGIFMWFWTRDQVPEDLTSNATTLDVSTWGDPIASFPSDQECNVTQFFTPQQLIFDITLCGVWAGVPSIYNAQCPNAGPNNDCYLDDVVGDGSNYDEAYFEVSYVRTYATGTALAAAQSASATSTTSASATATHSDPSTTAKTQTSDASLPSVSLHGLLIFSMCVGGLIAGSVLPLL</sequence>
<feature type="chain" id="PRO_5007864536" evidence="2">
    <location>
        <begin position="20"/>
        <end position="385"/>
    </location>
</feature>
<feature type="signal peptide" evidence="2">
    <location>
        <begin position="1"/>
        <end position="19"/>
    </location>
</feature>
<feature type="domain" description="GH16" evidence="3">
    <location>
        <begin position="1"/>
        <end position="280"/>
    </location>
</feature>
<gene>
    <name evidence="4" type="ORF">DAEQUDRAFT_670505</name>
</gene>
<dbReference type="FunFam" id="2.60.120.200:FF:000179">
    <property type="entry name" value="Unplaced genomic scaffold supercont1.19, whole genome shotgun sequence"/>
    <property type="match status" value="1"/>
</dbReference>
<accession>A0A165Q1Q0</accession>
<proteinExistence type="predicted"/>
<keyword evidence="2" id="KW-0732">Signal</keyword>
<dbReference type="CDD" id="cd02181">
    <property type="entry name" value="GH16_fungal_Lam16A_glucanase"/>
    <property type="match status" value="1"/>
</dbReference>
<feature type="compositionally biased region" description="Low complexity" evidence="1">
    <location>
        <begin position="335"/>
        <end position="349"/>
    </location>
</feature>
<dbReference type="EMBL" id="KV429062">
    <property type="protein sequence ID" value="KZT68901.1"/>
    <property type="molecule type" value="Genomic_DNA"/>
</dbReference>